<comment type="caution">
    <text evidence="1">The sequence shown here is derived from an EMBL/GenBank/DDBJ whole genome shotgun (WGS) entry which is preliminary data.</text>
</comment>
<evidence type="ECO:0000313" key="1">
    <source>
        <dbReference type="EMBL" id="CAJ2644733.1"/>
    </source>
</evidence>
<evidence type="ECO:0000313" key="2">
    <source>
        <dbReference type="Proteomes" id="UP001177021"/>
    </source>
</evidence>
<accession>A0ACB0JI02</accession>
<dbReference type="Proteomes" id="UP001177021">
    <property type="component" value="Unassembled WGS sequence"/>
</dbReference>
<name>A0ACB0JI02_TRIPR</name>
<organism evidence="1 2">
    <name type="scientific">Trifolium pratense</name>
    <name type="common">Red clover</name>
    <dbReference type="NCBI Taxonomy" id="57577"/>
    <lineage>
        <taxon>Eukaryota</taxon>
        <taxon>Viridiplantae</taxon>
        <taxon>Streptophyta</taxon>
        <taxon>Embryophyta</taxon>
        <taxon>Tracheophyta</taxon>
        <taxon>Spermatophyta</taxon>
        <taxon>Magnoliopsida</taxon>
        <taxon>eudicotyledons</taxon>
        <taxon>Gunneridae</taxon>
        <taxon>Pentapetalae</taxon>
        <taxon>rosids</taxon>
        <taxon>fabids</taxon>
        <taxon>Fabales</taxon>
        <taxon>Fabaceae</taxon>
        <taxon>Papilionoideae</taxon>
        <taxon>50 kb inversion clade</taxon>
        <taxon>NPAAA clade</taxon>
        <taxon>Hologalegina</taxon>
        <taxon>IRL clade</taxon>
        <taxon>Trifolieae</taxon>
        <taxon>Trifolium</taxon>
    </lineage>
</organism>
<sequence length="72" mass="8119">MIMMPLQRMTLVIVLYLENITKTSPFSCSAVSPFHALAHHQIFNPSPNHSISSSLESIGLQEFFSKETRNGR</sequence>
<dbReference type="EMBL" id="CASHSV030000044">
    <property type="protein sequence ID" value="CAJ2644733.1"/>
    <property type="molecule type" value="Genomic_DNA"/>
</dbReference>
<keyword evidence="2" id="KW-1185">Reference proteome</keyword>
<gene>
    <name evidence="1" type="ORF">MILVUS5_LOCUS13699</name>
</gene>
<reference evidence="1" key="1">
    <citation type="submission" date="2023-10" db="EMBL/GenBank/DDBJ databases">
        <authorList>
            <person name="Rodriguez Cubillos JULIANA M."/>
            <person name="De Vega J."/>
        </authorList>
    </citation>
    <scope>NUCLEOTIDE SEQUENCE</scope>
</reference>
<proteinExistence type="predicted"/>
<protein>
    <submittedName>
        <fullName evidence="1">Uncharacterized protein</fullName>
    </submittedName>
</protein>